<feature type="transmembrane region" description="Helical" evidence="1">
    <location>
        <begin position="167"/>
        <end position="185"/>
    </location>
</feature>
<dbReference type="SUPFAM" id="SSF48317">
    <property type="entry name" value="Acid phosphatase/Vanadium-dependent haloperoxidase"/>
    <property type="match status" value="1"/>
</dbReference>
<keyword evidence="1" id="KW-0472">Membrane</keyword>
<evidence type="ECO:0000313" key="4">
    <source>
        <dbReference type="Proteomes" id="UP000838748"/>
    </source>
</evidence>
<feature type="transmembrane region" description="Helical" evidence="1">
    <location>
        <begin position="191"/>
        <end position="212"/>
    </location>
</feature>
<proteinExistence type="predicted"/>
<comment type="caution">
    <text evidence="3">The sequence shown here is derived from an EMBL/GenBank/DDBJ whole genome shotgun (WGS) entry which is preliminary data.</text>
</comment>
<feature type="transmembrane region" description="Helical" evidence="1">
    <location>
        <begin position="59"/>
        <end position="77"/>
    </location>
</feature>
<name>A0ABM9A472_9VIBR</name>
<dbReference type="CDD" id="cd03396">
    <property type="entry name" value="PAP2_like_6"/>
    <property type="match status" value="1"/>
</dbReference>
<keyword evidence="4" id="KW-1185">Reference proteome</keyword>
<accession>A0ABM9A472</accession>
<dbReference type="EMBL" id="CAKLDM010000002">
    <property type="protein sequence ID" value="CAH0539561.1"/>
    <property type="molecule type" value="Genomic_DNA"/>
</dbReference>
<dbReference type="InterPro" id="IPR036938">
    <property type="entry name" value="PAP2/HPO_sf"/>
</dbReference>
<feature type="transmembrane region" description="Helical" evidence="1">
    <location>
        <begin position="136"/>
        <end position="160"/>
    </location>
</feature>
<dbReference type="Pfam" id="PF01569">
    <property type="entry name" value="PAP2"/>
    <property type="match status" value="1"/>
</dbReference>
<dbReference type="InterPro" id="IPR000326">
    <property type="entry name" value="PAP2/HPO"/>
</dbReference>
<evidence type="ECO:0000313" key="3">
    <source>
        <dbReference type="EMBL" id="CAH0539561.1"/>
    </source>
</evidence>
<keyword evidence="1" id="KW-1133">Transmembrane helix</keyword>
<gene>
    <name evidence="3" type="ORF">VMF7928_02244</name>
</gene>
<feature type="domain" description="Phosphatidic acid phosphatase type 2/haloperoxidase" evidence="2">
    <location>
        <begin position="85"/>
        <end position="216"/>
    </location>
</feature>
<keyword evidence="1" id="KW-0812">Transmembrane</keyword>
<evidence type="ECO:0000256" key="1">
    <source>
        <dbReference type="SAM" id="Phobius"/>
    </source>
</evidence>
<sequence length="222" mass="25520">MNNTLNLFIFIILIVAIAIVEVFHLDLTIAHYLYQLEGGKWSLQNAFITSTVVHTGGRWLVIAVSLCVLTILGVKLWRKQDATPYIYLVASVVTSMVIINILKHTTHMDCPDHLLQFGGQYKYVSLFEFRPKGWEYGGVCFPAGHASGAYAWISLFFFSLLQGKRRYSFLIIPFVIGLIFDWSQQLRGEHFFSHGLFDLLIIWSVSNLYYVWFRNKKGNIAE</sequence>
<feature type="transmembrane region" description="Helical" evidence="1">
    <location>
        <begin position="7"/>
        <end position="34"/>
    </location>
</feature>
<feature type="transmembrane region" description="Helical" evidence="1">
    <location>
        <begin position="84"/>
        <end position="102"/>
    </location>
</feature>
<dbReference type="Proteomes" id="UP000838748">
    <property type="component" value="Unassembled WGS sequence"/>
</dbReference>
<evidence type="ECO:0000259" key="2">
    <source>
        <dbReference type="Pfam" id="PF01569"/>
    </source>
</evidence>
<protein>
    <recommendedName>
        <fullName evidence="2">Phosphatidic acid phosphatase type 2/haloperoxidase domain-containing protein</fullName>
    </recommendedName>
</protein>
<organism evidence="3 4">
    <name type="scientific">Vibrio marisflavi CECT 7928</name>
    <dbReference type="NCBI Taxonomy" id="634439"/>
    <lineage>
        <taxon>Bacteria</taxon>
        <taxon>Pseudomonadati</taxon>
        <taxon>Pseudomonadota</taxon>
        <taxon>Gammaproteobacteria</taxon>
        <taxon>Vibrionales</taxon>
        <taxon>Vibrionaceae</taxon>
        <taxon>Vibrio</taxon>
    </lineage>
</organism>
<reference evidence="3" key="1">
    <citation type="submission" date="2021-11" db="EMBL/GenBank/DDBJ databases">
        <authorList>
            <person name="Rodrigo-Torres L."/>
            <person name="Arahal R. D."/>
            <person name="Lucena T."/>
        </authorList>
    </citation>
    <scope>NUCLEOTIDE SEQUENCE</scope>
    <source>
        <strain evidence="3">CECT 7928</strain>
    </source>
</reference>
<dbReference type="RefSeq" id="WP_237361547.1">
    <property type="nucleotide sequence ID" value="NZ_CAKLDM010000002.1"/>
</dbReference>